<reference evidence="5" key="3">
    <citation type="submission" date="2020-12" db="UniProtKB">
        <authorList>
            <consortium name="WormBaseParasite"/>
        </authorList>
    </citation>
    <scope>IDENTIFICATION</scope>
</reference>
<evidence type="ECO:0000313" key="3">
    <source>
        <dbReference type="EMBL" id="CEF60263.1"/>
    </source>
</evidence>
<dbReference type="GeneID" id="36385073"/>
<dbReference type="CTD" id="36385073"/>
<reference evidence="3" key="1">
    <citation type="submission" date="2014-09" db="EMBL/GenBank/DDBJ databases">
        <authorList>
            <person name="Aslett A.Martin."/>
        </authorList>
    </citation>
    <scope>NUCLEOTIDE SEQUENCE</scope>
    <source>
        <strain evidence="3">ED321 Heterogonic</strain>
    </source>
</reference>
<keyword evidence="4" id="KW-1185">Reference proteome</keyword>
<dbReference type="RefSeq" id="XP_024499472.1">
    <property type="nucleotide sequence ID" value="XM_024642863.1"/>
</dbReference>
<dbReference type="AlphaFoldDB" id="A0A090MQ47"/>
<dbReference type="InterPro" id="IPR050951">
    <property type="entry name" value="Retrovirus_Pol_polyprotein"/>
</dbReference>
<dbReference type="Gene3D" id="3.30.420.10">
    <property type="entry name" value="Ribonuclease H-like superfamily/Ribonuclease H"/>
    <property type="match status" value="1"/>
</dbReference>
<evidence type="ECO:0000256" key="1">
    <source>
        <dbReference type="ARBA" id="ARBA00012493"/>
    </source>
</evidence>
<dbReference type="WormBase" id="SRAE_X000200100">
    <property type="protein sequence ID" value="SRP10317"/>
    <property type="gene ID" value="WBGene00267579"/>
</dbReference>
<evidence type="ECO:0000259" key="2">
    <source>
        <dbReference type="Pfam" id="PF17921"/>
    </source>
</evidence>
<accession>A0A090MQ47</accession>
<dbReference type="WBParaSite" id="SRAE_X000200100.1">
    <property type="protein sequence ID" value="SRAE_X000200100.1"/>
    <property type="gene ID" value="WBGene00267579"/>
</dbReference>
<dbReference type="EC" id="2.7.7.49" evidence="1"/>
<sequence>MVVALIEAAPLDMNEIREANKKDKLLKEVISWLVSGVYQDGILFKEARIVVPQALQSKVLNQLHHGHVGMVRMKLYARGMVFWIGLSSDIEKTAGKCQTCLEYGQPNKNLNLHPWKPTNQVGKRLHIDILGPLEGDMYLAAYDVHSKYPWIEKLGDTSSACIKKKLEEIFLQIGAPELIVSDNCANFKSKELMDNGSAENLVRKFKTTFKRLRMDEESKESAVKIFLKVCRGVPSVVTGKASLELMCGRKQLFFKKSKEVKEEKVRFKNVMVKTKADKKWKRGIIKSKVGVNLYKVMVEGKEQLKHADQIRKRRLDTTPLKRIRRAVSHKTVQLNNLSDSVAKHYAGKPVATSGQVTEVIELKKEDPGYETLRKTRYLC</sequence>
<organism evidence="3">
    <name type="scientific">Strongyloides ratti</name>
    <name type="common">Parasitic roundworm</name>
    <dbReference type="NCBI Taxonomy" id="34506"/>
    <lineage>
        <taxon>Eukaryota</taxon>
        <taxon>Metazoa</taxon>
        <taxon>Ecdysozoa</taxon>
        <taxon>Nematoda</taxon>
        <taxon>Chromadorea</taxon>
        <taxon>Rhabditida</taxon>
        <taxon>Tylenchina</taxon>
        <taxon>Panagrolaimomorpha</taxon>
        <taxon>Strongyloidoidea</taxon>
        <taxon>Strongyloididae</taxon>
        <taxon>Strongyloides</taxon>
    </lineage>
</organism>
<dbReference type="OMA" id="LEYIHIE"/>
<dbReference type="PANTHER" id="PTHR37984">
    <property type="entry name" value="PROTEIN CBG26694"/>
    <property type="match status" value="1"/>
</dbReference>
<dbReference type="InterPro" id="IPR012337">
    <property type="entry name" value="RNaseH-like_sf"/>
</dbReference>
<proteinExistence type="predicted"/>
<dbReference type="InterPro" id="IPR036397">
    <property type="entry name" value="RNaseH_sf"/>
</dbReference>
<dbReference type="InterPro" id="IPR041588">
    <property type="entry name" value="Integrase_H2C2"/>
</dbReference>
<dbReference type="Gene3D" id="1.10.340.70">
    <property type="match status" value="1"/>
</dbReference>
<dbReference type="EMBL" id="LN609398">
    <property type="protein sequence ID" value="CEF60263.1"/>
    <property type="molecule type" value="Genomic_DNA"/>
</dbReference>
<evidence type="ECO:0000313" key="5">
    <source>
        <dbReference type="WBParaSite" id="SRAE_X000200100.1"/>
    </source>
</evidence>
<dbReference type="PANTHER" id="PTHR37984:SF5">
    <property type="entry name" value="PROTEIN NYNRIN-LIKE"/>
    <property type="match status" value="1"/>
</dbReference>
<dbReference type="SUPFAM" id="SSF53098">
    <property type="entry name" value="Ribonuclease H-like"/>
    <property type="match status" value="1"/>
</dbReference>
<dbReference type="OrthoDB" id="5862337at2759"/>
<name>A0A090MQ47_STRRB</name>
<evidence type="ECO:0000313" key="6">
    <source>
        <dbReference type="WormBase" id="SRAE_X000200100"/>
    </source>
</evidence>
<evidence type="ECO:0000313" key="4">
    <source>
        <dbReference type="Proteomes" id="UP000035682"/>
    </source>
</evidence>
<reference evidence="4" key="2">
    <citation type="submission" date="2014-09" db="EMBL/GenBank/DDBJ databases">
        <authorList>
            <person name="Martin A.A."/>
        </authorList>
    </citation>
    <scope>NUCLEOTIDE SEQUENCE</scope>
    <source>
        <strain evidence="4">ED321</strain>
    </source>
</reference>
<dbReference type="Proteomes" id="UP000035682">
    <property type="component" value="Unplaced"/>
</dbReference>
<dbReference type="GO" id="GO:0003676">
    <property type="term" value="F:nucleic acid binding"/>
    <property type="evidence" value="ECO:0007669"/>
    <property type="project" value="InterPro"/>
</dbReference>
<dbReference type="Pfam" id="PF17921">
    <property type="entry name" value="Integrase_H2C2"/>
    <property type="match status" value="1"/>
</dbReference>
<dbReference type="GO" id="GO:0003964">
    <property type="term" value="F:RNA-directed DNA polymerase activity"/>
    <property type="evidence" value="ECO:0007669"/>
    <property type="project" value="UniProtKB-EC"/>
</dbReference>
<gene>
    <name evidence="3 5 6" type="ORF">SRAE_X000200100</name>
</gene>
<feature type="domain" description="Integrase zinc-binding" evidence="2">
    <location>
        <begin position="51"/>
        <end position="102"/>
    </location>
</feature>
<protein>
    <recommendedName>
        <fullName evidence="1">RNA-directed DNA polymerase</fullName>
        <ecNumber evidence="1">2.7.7.49</ecNumber>
    </recommendedName>
</protein>